<organism evidence="3 4">
    <name type="scientific">Cherax quadricarinatus</name>
    <name type="common">Australian red claw crayfish</name>
    <dbReference type="NCBI Taxonomy" id="27406"/>
    <lineage>
        <taxon>Eukaryota</taxon>
        <taxon>Metazoa</taxon>
        <taxon>Ecdysozoa</taxon>
        <taxon>Arthropoda</taxon>
        <taxon>Crustacea</taxon>
        <taxon>Multicrustacea</taxon>
        <taxon>Malacostraca</taxon>
        <taxon>Eumalacostraca</taxon>
        <taxon>Eucarida</taxon>
        <taxon>Decapoda</taxon>
        <taxon>Pleocyemata</taxon>
        <taxon>Astacidea</taxon>
        <taxon>Parastacoidea</taxon>
        <taxon>Parastacidae</taxon>
        <taxon>Cherax</taxon>
    </lineage>
</organism>
<reference evidence="3 4" key="1">
    <citation type="journal article" date="2024" name="BMC Genomics">
        <title>Genome assembly of redclaw crayfish (Cherax quadricarinatus) provides insights into its immune adaptation and hypoxia tolerance.</title>
        <authorList>
            <person name="Liu Z."/>
            <person name="Zheng J."/>
            <person name="Li H."/>
            <person name="Fang K."/>
            <person name="Wang S."/>
            <person name="He J."/>
            <person name="Zhou D."/>
            <person name="Weng S."/>
            <person name="Chi M."/>
            <person name="Gu Z."/>
            <person name="He J."/>
            <person name="Li F."/>
            <person name="Wang M."/>
        </authorList>
    </citation>
    <scope>NUCLEOTIDE SEQUENCE [LARGE SCALE GENOMIC DNA]</scope>
    <source>
        <strain evidence="3">ZL_2023a</strain>
    </source>
</reference>
<proteinExistence type="predicted"/>
<dbReference type="AlphaFoldDB" id="A0AAW0WQU7"/>
<dbReference type="Pfam" id="PF10288">
    <property type="entry name" value="CTU2"/>
    <property type="match status" value="1"/>
</dbReference>
<keyword evidence="4" id="KW-1185">Reference proteome</keyword>
<accession>A0AAW0WQU7</accession>
<sequence length="210" mass="22960">GPSIVSCTEEFVLGLQKEFPATVPTIFRTGDKLVSTSSDCSKCSTPSLNGDDGCESEMDLSNASCALCCSPLDTEQSEASAFYATVVSEKLSASTSVTHAFQETVTHRNMHINDEKCSPMLLGNLNKCCEADLSHIATETLKCSQNPECCVGGKLQEITKEVMEQYLCYGCRIILREMDGVNHLPVKARAAAVKLERQKCMREQIQDFLI</sequence>
<feature type="non-terminal residue" evidence="3">
    <location>
        <position position="1"/>
    </location>
</feature>
<dbReference type="Proteomes" id="UP001445076">
    <property type="component" value="Unassembled WGS sequence"/>
</dbReference>
<dbReference type="EMBL" id="JARKIK010000052">
    <property type="protein sequence ID" value="KAK8733987.1"/>
    <property type="molecule type" value="Genomic_DNA"/>
</dbReference>
<dbReference type="GO" id="GO:0016783">
    <property type="term" value="F:sulfurtransferase activity"/>
    <property type="evidence" value="ECO:0007669"/>
    <property type="project" value="TreeGrafter"/>
</dbReference>
<dbReference type="InterPro" id="IPR019407">
    <property type="entry name" value="CTU2"/>
</dbReference>
<dbReference type="PANTHER" id="PTHR20882">
    <property type="entry name" value="CYTOPLASMIC TRNA 2-THIOLATION PROTEIN 2"/>
    <property type="match status" value="1"/>
</dbReference>
<keyword evidence="2" id="KW-0819">tRNA processing</keyword>
<name>A0AAW0WQU7_CHEQU</name>
<evidence type="ECO:0000256" key="1">
    <source>
        <dbReference type="ARBA" id="ARBA00022490"/>
    </source>
</evidence>
<evidence type="ECO:0000313" key="3">
    <source>
        <dbReference type="EMBL" id="KAK8733987.1"/>
    </source>
</evidence>
<evidence type="ECO:0000313" key="4">
    <source>
        <dbReference type="Proteomes" id="UP001445076"/>
    </source>
</evidence>
<dbReference type="GO" id="GO:0002143">
    <property type="term" value="P:tRNA wobble position uridine thiolation"/>
    <property type="evidence" value="ECO:0007669"/>
    <property type="project" value="TreeGrafter"/>
</dbReference>
<comment type="caution">
    <text evidence="3">The sequence shown here is derived from an EMBL/GenBank/DDBJ whole genome shotgun (WGS) entry which is preliminary data.</text>
</comment>
<protein>
    <submittedName>
        <fullName evidence="3">Uncharacterized protein</fullName>
    </submittedName>
</protein>
<gene>
    <name evidence="3" type="ORF">OTU49_006286</name>
</gene>
<dbReference type="GO" id="GO:0005829">
    <property type="term" value="C:cytosol"/>
    <property type="evidence" value="ECO:0007669"/>
    <property type="project" value="TreeGrafter"/>
</dbReference>
<dbReference type="PANTHER" id="PTHR20882:SF14">
    <property type="entry name" value="CYTOPLASMIC TRNA 2-THIOLATION PROTEIN 2"/>
    <property type="match status" value="1"/>
</dbReference>
<evidence type="ECO:0000256" key="2">
    <source>
        <dbReference type="ARBA" id="ARBA00022694"/>
    </source>
</evidence>
<keyword evidence="1" id="KW-0963">Cytoplasm</keyword>
<dbReference type="GO" id="GO:0000049">
    <property type="term" value="F:tRNA binding"/>
    <property type="evidence" value="ECO:0007669"/>
    <property type="project" value="InterPro"/>
</dbReference>